<proteinExistence type="predicted"/>
<keyword evidence="1" id="KW-0732">Signal</keyword>
<dbReference type="Pfam" id="PF22124">
    <property type="entry name" value="Glyco_hydro_95_cat"/>
    <property type="match status" value="1"/>
</dbReference>
<organism evidence="5 6">
    <name type="scientific">Sphaerisporangium rhizosphaerae</name>
    <dbReference type="NCBI Taxonomy" id="2269375"/>
    <lineage>
        <taxon>Bacteria</taxon>
        <taxon>Bacillati</taxon>
        <taxon>Actinomycetota</taxon>
        <taxon>Actinomycetes</taxon>
        <taxon>Streptosporangiales</taxon>
        <taxon>Streptosporangiaceae</taxon>
        <taxon>Sphaerisporangium</taxon>
    </lineage>
</organism>
<feature type="domain" description="Glycosyl hydrolase family 95 catalytic" evidence="4">
    <location>
        <begin position="310"/>
        <end position="705"/>
    </location>
</feature>
<dbReference type="Pfam" id="PF14498">
    <property type="entry name" value="Glyco_hyd_65N_2"/>
    <property type="match status" value="1"/>
</dbReference>
<evidence type="ECO:0000259" key="3">
    <source>
        <dbReference type="Pfam" id="PF21307"/>
    </source>
</evidence>
<evidence type="ECO:0000313" key="6">
    <source>
        <dbReference type="Proteomes" id="UP001596496"/>
    </source>
</evidence>
<dbReference type="Gene3D" id="1.50.10.10">
    <property type="match status" value="1"/>
</dbReference>
<evidence type="ECO:0000259" key="2">
    <source>
        <dbReference type="Pfam" id="PF14498"/>
    </source>
</evidence>
<dbReference type="InterPro" id="IPR006311">
    <property type="entry name" value="TAT_signal"/>
</dbReference>
<dbReference type="EMBL" id="JBHTCG010000011">
    <property type="protein sequence ID" value="MFC7384276.1"/>
    <property type="molecule type" value="Genomic_DNA"/>
</dbReference>
<dbReference type="Pfam" id="PF21307">
    <property type="entry name" value="Glyco_hydro_95_C"/>
    <property type="match status" value="1"/>
</dbReference>
<feature type="domain" description="Glycosyl hydrolase family 95 N-terminal" evidence="2">
    <location>
        <begin position="48"/>
        <end position="286"/>
    </location>
</feature>
<feature type="domain" description="Alpha fucosidase A-like C-terminal" evidence="3">
    <location>
        <begin position="707"/>
        <end position="803"/>
    </location>
</feature>
<feature type="chain" id="PRO_5046557822" evidence="1">
    <location>
        <begin position="33"/>
        <end position="1099"/>
    </location>
</feature>
<dbReference type="InterPro" id="IPR027414">
    <property type="entry name" value="GH95_N_dom"/>
</dbReference>
<name>A0ABW2P729_9ACTN</name>
<keyword evidence="6" id="KW-1185">Reference proteome</keyword>
<dbReference type="PANTHER" id="PTHR31084:SF0">
    <property type="entry name" value="ALPHA-L-FUCOSIDASE 2"/>
    <property type="match status" value="1"/>
</dbReference>
<reference evidence="6" key="1">
    <citation type="journal article" date="2019" name="Int. J. Syst. Evol. Microbiol.">
        <title>The Global Catalogue of Microorganisms (GCM) 10K type strain sequencing project: providing services to taxonomists for standard genome sequencing and annotation.</title>
        <authorList>
            <consortium name="The Broad Institute Genomics Platform"/>
            <consortium name="The Broad Institute Genome Sequencing Center for Infectious Disease"/>
            <person name="Wu L."/>
            <person name="Ma J."/>
        </authorList>
    </citation>
    <scope>NUCLEOTIDE SEQUENCE [LARGE SCALE GENOMIC DNA]</scope>
    <source>
        <strain evidence="6">CECT 7649</strain>
    </source>
</reference>
<comment type="caution">
    <text evidence="5">The sequence shown here is derived from an EMBL/GenBank/DDBJ whole genome shotgun (WGS) entry which is preliminary data.</text>
</comment>
<dbReference type="Gene3D" id="2.60.40.10">
    <property type="entry name" value="Immunoglobulins"/>
    <property type="match status" value="1"/>
</dbReference>
<keyword evidence="5" id="KW-0378">Hydrolase</keyword>
<dbReference type="PROSITE" id="PS51318">
    <property type="entry name" value="TAT"/>
    <property type="match status" value="1"/>
</dbReference>
<dbReference type="InterPro" id="IPR054363">
    <property type="entry name" value="GH95_cat"/>
</dbReference>
<evidence type="ECO:0000313" key="5">
    <source>
        <dbReference type="EMBL" id="MFC7384276.1"/>
    </source>
</evidence>
<dbReference type="RefSeq" id="WP_380827998.1">
    <property type="nucleotide sequence ID" value="NZ_JBHTCG010000011.1"/>
</dbReference>
<dbReference type="PANTHER" id="PTHR31084">
    <property type="entry name" value="ALPHA-L-FUCOSIDASE 2"/>
    <property type="match status" value="1"/>
</dbReference>
<sequence>MADLTRRQLMKFGAAGAGALLLPMQWTAAARAASVAPPEVRTADDLALWYDEAAGTDWLRALPIGNGRLGAMVFGNVDQERLQLNEDTVWAGGPYDQSNPKGAAALPEIRRLVFENQWAQAQNLINQTMLGSPAGQLAYQPVGNLRLSFPGGTGGVSEYNRQLNLTSATASTTYVQNGVRYRREVLASAPDQVIAIRLTADKPGSITFSATFDSPQRTTRSSPDGTTVGLDGISGDFEGKSGSVRFLALAKAVAEGGSVTSSGGTLQVSAADSVTVLISIGTSYVNYKDVSGDYQGIAREHLDAAQGKDYDALRARHVADYRKLFGRTELDLGRTAAADQPTDVRIAQYASADDPQFSALLFQFGRYLLISSSRPGTQPANLQGIWNDQMAPPWDSKYTINANLPMNYWPADTTNLSECYEPVFGMVKDLAVTGARTAQAQYGAGGWVTHHNTDGWRATSVVDGAFWGMWQSGGAWLSSLIWDHYLFTGDVGFLRENYPAMKGAAQFFLDTLVEEPTLGWLVTNPSNSPELGHHPDASVCAGPTMDMQILRDLFDGCAKASEVLGVDADFRAQLTATRKRLAPMQIGSRGNIQEWLYDWVETERNHRHISHLYGLHPSNQITKRGTPELFTAARQTLELRGDDGTGWSLAWKINYWARMEEGTRAHDLVRFLVTPARLAPNMFDLHPPFQIDGNFGATSGIAEMLLQSHTGELHVLPALPEAWPSGRVKGLRGRGGHTVGAAWSDGQADEFTITPDRDGVVKLRGEMFAGRYKVSDTPHGHAHVKKTGADLIELTGKAGHTYRAYTLQKIKLAAPAEVSPGQEAKVSVTVRAIEMPMAPKATVALDLPDGWKATPAQIVLRPLKPNSETTVEFTLTPGASEPAGAVVLVATVSGHDWAASAKATVRVWDGREAPLSESFSNVAVTDDTNTDPGNFDGGGASISAQALAQAGVTPGGTVSKGGVNFTWPDVPVGTPDNAIASGQSIKVTGTGKTLGFLLTGTYGAVSGPATIVYKDGTRQTFTLSSPDWYGAPRPEGVAAVVAAYQNRPGNQRANTAATIYFAGVALQDKEVSRVDLPNISPQATSGVATMHIFAMAIGG</sequence>
<dbReference type="SUPFAM" id="SSF48208">
    <property type="entry name" value="Six-hairpin glycosidases"/>
    <property type="match status" value="1"/>
</dbReference>
<accession>A0ABW2P729</accession>
<gene>
    <name evidence="5" type="ORF">ACFQSB_18845</name>
</gene>
<feature type="signal peptide" evidence="1">
    <location>
        <begin position="1"/>
        <end position="32"/>
    </location>
</feature>
<evidence type="ECO:0000256" key="1">
    <source>
        <dbReference type="SAM" id="SignalP"/>
    </source>
</evidence>
<dbReference type="InterPro" id="IPR013783">
    <property type="entry name" value="Ig-like_fold"/>
</dbReference>
<dbReference type="Proteomes" id="UP001596496">
    <property type="component" value="Unassembled WGS sequence"/>
</dbReference>
<dbReference type="GO" id="GO:0016787">
    <property type="term" value="F:hydrolase activity"/>
    <property type="evidence" value="ECO:0007669"/>
    <property type="project" value="UniProtKB-KW"/>
</dbReference>
<dbReference type="InterPro" id="IPR049053">
    <property type="entry name" value="AFCA-like_C"/>
</dbReference>
<evidence type="ECO:0000259" key="4">
    <source>
        <dbReference type="Pfam" id="PF22124"/>
    </source>
</evidence>
<protein>
    <submittedName>
        <fullName evidence="5">Glycoside hydrolase N-terminal domain-containing protein</fullName>
    </submittedName>
</protein>
<dbReference type="InterPro" id="IPR012341">
    <property type="entry name" value="6hp_glycosidase-like_sf"/>
</dbReference>
<dbReference type="InterPro" id="IPR008928">
    <property type="entry name" value="6-hairpin_glycosidase_sf"/>
</dbReference>